<keyword evidence="4 6" id="KW-0067">ATP-binding</keyword>
<gene>
    <name evidence="6" type="primary">ugpC</name>
    <name evidence="6" type="ORF">FHG66_17530</name>
</gene>
<dbReference type="InterPro" id="IPR027417">
    <property type="entry name" value="P-loop_NTPase"/>
</dbReference>
<dbReference type="InterPro" id="IPR047641">
    <property type="entry name" value="ABC_transpr_MalK/UgpC-like"/>
</dbReference>
<organism evidence="6 7">
    <name type="scientific">Rubellimicrobium rubrum</name>
    <dbReference type="NCBI Taxonomy" id="2585369"/>
    <lineage>
        <taxon>Bacteria</taxon>
        <taxon>Pseudomonadati</taxon>
        <taxon>Pseudomonadota</taxon>
        <taxon>Alphaproteobacteria</taxon>
        <taxon>Rhodobacterales</taxon>
        <taxon>Roseobacteraceae</taxon>
        <taxon>Rubellimicrobium</taxon>
    </lineage>
</organism>
<dbReference type="InterPro" id="IPR003439">
    <property type="entry name" value="ABC_transporter-like_ATP-bd"/>
</dbReference>
<dbReference type="InterPro" id="IPR003593">
    <property type="entry name" value="AAA+_ATPase"/>
</dbReference>
<dbReference type="EMBL" id="VDFU01000029">
    <property type="protein sequence ID" value="TNC46993.1"/>
    <property type="molecule type" value="Genomic_DNA"/>
</dbReference>
<dbReference type="GO" id="GO:0055052">
    <property type="term" value="C:ATP-binding cassette (ABC) transporter complex, substrate-binding subunit-containing"/>
    <property type="evidence" value="ECO:0007669"/>
    <property type="project" value="TreeGrafter"/>
</dbReference>
<keyword evidence="2" id="KW-0813">Transport</keyword>
<dbReference type="PROSITE" id="PS00211">
    <property type="entry name" value="ABC_TRANSPORTER_1"/>
    <property type="match status" value="1"/>
</dbReference>
<feature type="domain" description="ABC transporter" evidence="5">
    <location>
        <begin position="225"/>
        <end position="455"/>
    </location>
</feature>
<dbReference type="GO" id="GO:0140359">
    <property type="term" value="F:ABC-type transporter activity"/>
    <property type="evidence" value="ECO:0007669"/>
    <property type="project" value="InterPro"/>
</dbReference>
<evidence type="ECO:0000256" key="1">
    <source>
        <dbReference type="ARBA" id="ARBA00005417"/>
    </source>
</evidence>
<dbReference type="Proteomes" id="UP000305887">
    <property type="component" value="Unassembled WGS sequence"/>
</dbReference>
<dbReference type="GO" id="GO:0016887">
    <property type="term" value="F:ATP hydrolysis activity"/>
    <property type="evidence" value="ECO:0007669"/>
    <property type="project" value="InterPro"/>
</dbReference>
<dbReference type="NCBIfam" id="NF008653">
    <property type="entry name" value="PRK11650.1"/>
    <property type="match status" value="1"/>
</dbReference>
<keyword evidence="3" id="KW-0547">Nucleotide-binding</keyword>
<comment type="caution">
    <text evidence="6">The sequence shown here is derived from an EMBL/GenBank/DDBJ whole genome shotgun (WGS) entry which is preliminary data.</text>
</comment>
<sequence>MRLLVVHAHPVPESFGSALFRTVVETAEGAGHEVRAIDLQAEGFDPVMGAEERRAYGSGKEPADPALLRQIANLRWAEGIVFVYPTWWHGQPAILKGWLDRVWRPDVAFHIGPKGLAPGLPQVRLLGVVTTLGSSRWFWSLAIGAPGRKILLRGLLACTGLRTRTFWLGLHDMDSATPAQRERFLARVRARIARIPVLPSKRAAVASPPAPPILPTNRETQMARVTLSDVRKAFGTVEVVKGISAEIADGEFVVLVGPSGCGKSTLLRMIAGLEEISAGTVAIDGTVVNDVASKDRDIAMVFQNYALYPHMTVAENMGFSLRLRGEDRRTIAETVAKAAASLEVAHLLDRYPRQLSGGQRQRVAMGRAIVRNPRLFLFDEPLSNLDAKLRVQMRAELRELHQRLGVTSIYVTHDQIEAMTMADRIIVLREGRVEQQGRPLDLYDRPVNTFVAGFIGSPAMNLLECAPGPEGLALADGTPLGFAPNRSPTRMTLGVRPEHLHILPPDAPRGLPARLRVVEPTGSETMIMAQMGDRAVTVLARERIQAQPGDFVRLLPDPGRAHWFDGDGQRIEAA</sequence>
<dbReference type="GO" id="GO:0008643">
    <property type="term" value="P:carbohydrate transport"/>
    <property type="evidence" value="ECO:0007669"/>
    <property type="project" value="InterPro"/>
</dbReference>
<evidence type="ECO:0000256" key="3">
    <source>
        <dbReference type="ARBA" id="ARBA00022741"/>
    </source>
</evidence>
<evidence type="ECO:0000313" key="7">
    <source>
        <dbReference type="Proteomes" id="UP000305887"/>
    </source>
</evidence>
<dbReference type="OrthoDB" id="9802264at2"/>
<name>A0A5C4MRA2_9RHOB</name>
<comment type="similarity">
    <text evidence="1">Belongs to the ABC transporter superfamily.</text>
</comment>
<dbReference type="Gene3D" id="3.40.50.360">
    <property type="match status" value="1"/>
</dbReference>
<dbReference type="InterPro" id="IPR017871">
    <property type="entry name" value="ABC_transporter-like_CS"/>
</dbReference>
<dbReference type="AlphaFoldDB" id="A0A5C4MRA2"/>
<dbReference type="Pfam" id="PF00005">
    <property type="entry name" value="ABC_tran"/>
    <property type="match status" value="1"/>
</dbReference>
<dbReference type="Gene3D" id="2.40.50.140">
    <property type="entry name" value="Nucleic acid-binding proteins"/>
    <property type="match status" value="1"/>
</dbReference>
<evidence type="ECO:0000259" key="5">
    <source>
        <dbReference type="PROSITE" id="PS50893"/>
    </source>
</evidence>
<dbReference type="Pfam" id="PF02525">
    <property type="entry name" value="Flavodoxin_2"/>
    <property type="match status" value="1"/>
</dbReference>
<dbReference type="Pfam" id="PF08402">
    <property type="entry name" value="TOBE_2"/>
    <property type="match status" value="1"/>
</dbReference>
<dbReference type="GO" id="GO:0005524">
    <property type="term" value="F:ATP binding"/>
    <property type="evidence" value="ECO:0007669"/>
    <property type="project" value="UniProtKB-KW"/>
</dbReference>
<dbReference type="SUPFAM" id="SSF50331">
    <property type="entry name" value="MOP-like"/>
    <property type="match status" value="1"/>
</dbReference>
<keyword evidence="7" id="KW-1185">Reference proteome</keyword>
<evidence type="ECO:0000256" key="2">
    <source>
        <dbReference type="ARBA" id="ARBA00022448"/>
    </source>
</evidence>
<dbReference type="InterPro" id="IPR008995">
    <property type="entry name" value="Mo/tungstate-bd_C_term_dom"/>
</dbReference>
<dbReference type="InterPro" id="IPR015855">
    <property type="entry name" value="ABC_transpr_MalK-like"/>
</dbReference>
<dbReference type="SUPFAM" id="SSF52540">
    <property type="entry name" value="P-loop containing nucleoside triphosphate hydrolases"/>
    <property type="match status" value="1"/>
</dbReference>
<proteinExistence type="inferred from homology"/>
<protein>
    <submittedName>
        <fullName evidence="6">sn-glycerol-3-phosphate ABC transporter ATP-binding protein UgpC</fullName>
    </submittedName>
</protein>
<dbReference type="SUPFAM" id="SSF52218">
    <property type="entry name" value="Flavoproteins"/>
    <property type="match status" value="1"/>
</dbReference>
<accession>A0A5C4MRA2</accession>
<reference evidence="6 7" key="1">
    <citation type="submission" date="2019-06" db="EMBL/GenBank/DDBJ databases">
        <title>YIM 131921 draft genome.</title>
        <authorList>
            <person name="Jiang L."/>
        </authorList>
    </citation>
    <scope>NUCLEOTIDE SEQUENCE [LARGE SCALE GENOMIC DNA]</scope>
    <source>
        <strain evidence="6 7">YIM 131921</strain>
    </source>
</reference>
<dbReference type="InterPro" id="IPR013611">
    <property type="entry name" value="Transp-assoc_OB_typ2"/>
</dbReference>
<dbReference type="InterPro" id="IPR029039">
    <property type="entry name" value="Flavoprotein-like_sf"/>
</dbReference>
<dbReference type="PANTHER" id="PTHR43875">
    <property type="entry name" value="MALTODEXTRIN IMPORT ATP-BINDING PROTEIN MSMX"/>
    <property type="match status" value="1"/>
</dbReference>
<dbReference type="InterPro" id="IPR012340">
    <property type="entry name" value="NA-bd_OB-fold"/>
</dbReference>
<dbReference type="Gene3D" id="2.40.50.100">
    <property type="match status" value="1"/>
</dbReference>
<dbReference type="PANTHER" id="PTHR43875:SF10">
    <property type="entry name" value="BLL2173 PROTEIN"/>
    <property type="match status" value="1"/>
</dbReference>
<dbReference type="FunFam" id="3.40.50.300:FF:000042">
    <property type="entry name" value="Maltose/maltodextrin ABC transporter, ATP-binding protein"/>
    <property type="match status" value="1"/>
</dbReference>
<evidence type="ECO:0000256" key="4">
    <source>
        <dbReference type="ARBA" id="ARBA00022840"/>
    </source>
</evidence>
<dbReference type="RefSeq" id="WP_139078344.1">
    <property type="nucleotide sequence ID" value="NZ_VDFU01000029.1"/>
</dbReference>
<dbReference type="Gene3D" id="3.40.50.300">
    <property type="entry name" value="P-loop containing nucleotide triphosphate hydrolases"/>
    <property type="match status" value="1"/>
</dbReference>
<dbReference type="InterPro" id="IPR003680">
    <property type="entry name" value="Flavodoxin_fold"/>
</dbReference>
<dbReference type="SMART" id="SM00382">
    <property type="entry name" value="AAA"/>
    <property type="match status" value="1"/>
</dbReference>
<dbReference type="PROSITE" id="PS50893">
    <property type="entry name" value="ABC_TRANSPORTER_2"/>
    <property type="match status" value="1"/>
</dbReference>
<evidence type="ECO:0000313" key="6">
    <source>
        <dbReference type="EMBL" id="TNC46993.1"/>
    </source>
</evidence>
<dbReference type="CDD" id="cd03301">
    <property type="entry name" value="ABC_MalK_N"/>
    <property type="match status" value="1"/>
</dbReference>